<organism evidence="2 3">
    <name type="scientific">Marinitoga piezophila (strain DSM 14283 / JCM 11233 / KA3)</name>
    <dbReference type="NCBI Taxonomy" id="443254"/>
    <lineage>
        <taxon>Bacteria</taxon>
        <taxon>Thermotogati</taxon>
        <taxon>Thermotogota</taxon>
        <taxon>Thermotogae</taxon>
        <taxon>Petrotogales</taxon>
        <taxon>Petrotogaceae</taxon>
        <taxon>Marinitoga</taxon>
    </lineage>
</organism>
<evidence type="ECO:0000256" key="1">
    <source>
        <dbReference type="SAM" id="Phobius"/>
    </source>
</evidence>
<accession>H2J3R1</accession>
<dbReference type="Proteomes" id="UP000007161">
    <property type="component" value="Chromosome"/>
</dbReference>
<evidence type="ECO:0000313" key="3">
    <source>
        <dbReference type="Proteomes" id="UP000007161"/>
    </source>
</evidence>
<gene>
    <name evidence="2" type="ordered locus">Marpi_1404</name>
</gene>
<dbReference type="KEGG" id="mpz:Marpi_1404"/>
<protein>
    <submittedName>
        <fullName evidence="2">Uncharacterized protein</fullName>
    </submittedName>
</protein>
<sequence length="226" mass="26495">MNRKFLYYLISLILLSVISTIYPHINFIISRVNYPLDIVFVDLRNNYLLTIKNRDYLNILENKIVESTKSYSIKTKETNISLSLTPGIYINEDERYIYIKSSKNVRKNSICFSKENIISGFVEENLRGEIVVQKLGWGKREFFGRYDGYDILIKETGNGNLIIHIPEGIKLFENGKNYKILISYKNWLQSKVYIKGTAYIKSNTSYFFKNDIPQADIFLFSELEVE</sequence>
<dbReference type="AlphaFoldDB" id="H2J3R1"/>
<proteinExistence type="predicted"/>
<reference evidence="3" key="2">
    <citation type="submission" date="2012-01" db="EMBL/GenBank/DDBJ databases">
        <title>Complete sequence of chromosome of Marinitoga piezophila KA3.</title>
        <authorList>
            <person name="Lucas S."/>
            <person name="Han J."/>
            <person name="Lapidus A."/>
            <person name="Cheng J.-F."/>
            <person name="Goodwin L."/>
            <person name="Pitluck S."/>
            <person name="Peters L."/>
            <person name="Mikhailova N."/>
            <person name="Teshima H."/>
            <person name="Detter J.C."/>
            <person name="Han C."/>
            <person name="Tapia R."/>
            <person name="Land M."/>
            <person name="Hauser L."/>
            <person name="Kyrpides N."/>
            <person name="Ivanova N."/>
            <person name="Pagani I."/>
            <person name="Jebbar M."/>
            <person name="Vannier P."/>
            <person name="Oger P."/>
            <person name="Cario A."/>
            <person name="Bartlett D."/>
            <person name="Noll K.M."/>
            <person name="Woyke T."/>
        </authorList>
    </citation>
    <scope>NUCLEOTIDE SEQUENCE [LARGE SCALE GENOMIC DNA]</scope>
    <source>
        <strain evidence="3">DSM 14283 / JCM 11233 / KA3</strain>
    </source>
</reference>
<keyword evidence="1" id="KW-1133">Transmembrane helix</keyword>
<feature type="transmembrane region" description="Helical" evidence="1">
    <location>
        <begin position="5"/>
        <end position="25"/>
    </location>
</feature>
<dbReference type="STRING" id="443254.Marpi_1404"/>
<dbReference type="eggNOG" id="ENOG502ZU5F">
    <property type="taxonomic scope" value="Bacteria"/>
</dbReference>
<keyword evidence="1" id="KW-0472">Membrane</keyword>
<evidence type="ECO:0000313" key="2">
    <source>
        <dbReference type="EMBL" id="AEX85803.1"/>
    </source>
</evidence>
<keyword evidence="3" id="KW-1185">Reference proteome</keyword>
<reference evidence="2 3" key="1">
    <citation type="journal article" date="2012" name="J. Bacteriol.">
        <title>Complete Genome Sequence of the Thermophilic, Piezophilic, Heterotrophic Bacterium Marinitoga piezophila KA3.</title>
        <authorList>
            <person name="Lucas S."/>
            <person name="Han J."/>
            <person name="Lapidus A."/>
            <person name="Cheng J.F."/>
            <person name="Goodwin L.A."/>
            <person name="Pitluck S."/>
            <person name="Peters L."/>
            <person name="Mikhailova N."/>
            <person name="Teshima H."/>
            <person name="Detter J.C."/>
            <person name="Han C."/>
            <person name="Tapia R."/>
            <person name="Land M."/>
            <person name="Hauser L."/>
            <person name="Kyrpides N.C."/>
            <person name="Ivanova N."/>
            <person name="Pagani I."/>
            <person name="Vannier P."/>
            <person name="Oger P."/>
            <person name="Bartlett D.H."/>
            <person name="Noll K.M."/>
            <person name="Woyke T."/>
            <person name="Jebbar M."/>
        </authorList>
    </citation>
    <scope>NUCLEOTIDE SEQUENCE [LARGE SCALE GENOMIC DNA]</scope>
    <source>
        <strain evidence="3">DSM 14283 / JCM 11233 / KA3</strain>
    </source>
</reference>
<name>H2J3R1_MARPK</name>
<keyword evidence="1" id="KW-0812">Transmembrane</keyword>
<dbReference type="HOGENOM" id="CLU_1228962_0_0_0"/>
<dbReference type="EMBL" id="CP003257">
    <property type="protein sequence ID" value="AEX85803.1"/>
    <property type="molecule type" value="Genomic_DNA"/>
</dbReference>
<dbReference type="OrthoDB" id="44467at2"/>